<dbReference type="Proteomes" id="UP000230233">
    <property type="component" value="Chromosome III"/>
</dbReference>
<accession>A0A2G5UKA2</accession>
<dbReference type="InterPro" id="IPR000535">
    <property type="entry name" value="MSP_dom"/>
</dbReference>
<dbReference type="EMBL" id="PDUG01000003">
    <property type="protein sequence ID" value="PIC39995.1"/>
    <property type="molecule type" value="Genomic_DNA"/>
</dbReference>
<dbReference type="Pfam" id="PF00635">
    <property type="entry name" value="Motile_Sperm"/>
    <property type="match status" value="1"/>
</dbReference>
<evidence type="ECO:0000313" key="5">
    <source>
        <dbReference type="Proteomes" id="UP000230233"/>
    </source>
</evidence>
<feature type="compositionally biased region" description="Basic and acidic residues" evidence="2">
    <location>
        <begin position="187"/>
        <end position="205"/>
    </location>
</feature>
<feature type="region of interest" description="Disordered" evidence="2">
    <location>
        <begin position="165"/>
        <end position="217"/>
    </location>
</feature>
<evidence type="ECO:0000256" key="1">
    <source>
        <dbReference type="RuleBase" id="RU003425"/>
    </source>
</evidence>
<dbReference type="SUPFAM" id="SSF49354">
    <property type="entry name" value="PapD-like"/>
    <property type="match status" value="1"/>
</dbReference>
<keyword evidence="1" id="KW-0963">Cytoplasm</keyword>
<comment type="caution">
    <text evidence="4">The sequence shown here is derived from an EMBL/GenBank/DDBJ whole genome shotgun (WGS) entry which is preliminary data.</text>
</comment>
<name>A0A2G5UKA2_9PELO</name>
<feature type="compositionally biased region" description="Basic and acidic residues" evidence="2">
    <location>
        <begin position="165"/>
        <end position="175"/>
    </location>
</feature>
<keyword evidence="1" id="KW-0206">Cytoskeleton</keyword>
<feature type="domain" description="MSP" evidence="3">
    <location>
        <begin position="42"/>
        <end position="161"/>
    </location>
</feature>
<dbReference type="PANTHER" id="PTHR21513:SF26">
    <property type="entry name" value="MAJOR SPERM PROTEIN"/>
    <property type="match status" value="1"/>
</dbReference>
<keyword evidence="5" id="KW-1185">Reference proteome</keyword>
<reference evidence="5" key="1">
    <citation type="submission" date="2017-10" db="EMBL/GenBank/DDBJ databases">
        <title>Rapid genome shrinkage in a self-fertile nematode reveals novel sperm competition proteins.</title>
        <authorList>
            <person name="Yin D."/>
            <person name="Schwarz E.M."/>
            <person name="Thomas C.G."/>
            <person name="Felde R.L."/>
            <person name="Korf I.F."/>
            <person name="Cutter A.D."/>
            <person name="Schartner C.M."/>
            <person name="Ralston E.J."/>
            <person name="Meyer B.J."/>
            <person name="Haag E.S."/>
        </authorList>
    </citation>
    <scope>NUCLEOTIDE SEQUENCE [LARGE SCALE GENOMIC DNA]</scope>
    <source>
        <strain evidence="5">JU1422</strain>
    </source>
</reference>
<dbReference type="PROSITE" id="PS50202">
    <property type="entry name" value="MSP"/>
    <property type="match status" value="1"/>
</dbReference>
<sequence>MTSVVENENSERLKKEEIRMKIPAGTLNKKIDIRSGDVETKKFELDVATKQVLFNSERVGWEYTQSKILLKNPTKNRYTYKVKVTDNEMFDIKLPVGFIDPNDVFEIEVWHVPGLLVPKNDYHHFSVYYIKCDKNAVDFHPIWKSKRPDGCKHVPIRFPDYRLVPKFEPPKKNHNQDNQGIQKGKMKKNDGKKTTEKKTSEDGKKKTSTPSENPPKK</sequence>
<dbReference type="AlphaFoldDB" id="A0A2G5UKA2"/>
<dbReference type="STRING" id="1611254.A0A2G5UKA2"/>
<dbReference type="PANTHER" id="PTHR21513">
    <property type="entry name" value="MAJOR SPERM PROTEIN"/>
    <property type="match status" value="1"/>
</dbReference>
<protein>
    <recommendedName>
        <fullName evidence="1">Major sperm protein</fullName>
    </recommendedName>
</protein>
<evidence type="ECO:0000259" key="3">
    <source>
        <dbReference type="PROSITE" id="PS50202"/>
    </source>
</evidence>
<proteinExistence type="predicted"/>
<evidence type="ECO:0000256" key="2">
    <source>
        <dbReference type="SAM" id="MobiDB-lite"/>
    </source>
</evidence>
<dbReference type="Gene3D" id="2.60.40.10">
    <property type="entry name" value="Immunoglobulins"/>
    <property type="match status" value="1"/>
</dbReference>
<comment type="function">
    <text evidence="1">Central component in molecular interactions underlying sperm crawling. Forms an extensive filament system that extends from sperm villipoda, along the leading edge of the pseudopod.</text>
</comment>
<gene>
    <name evidence="4" type="primary">Cni-ZK688.12</name>
    <name evidence="4" type="synonym">Cnig_chr_III.g11497</name>
    <name evidence="4" type="ORF">B9Z55_011497</name>
</gene>
<dbReference type="InterPro" id="IPR013783">
    <property type="entry name" value="Ig-like_fold"/>
</dbReference>
<evidence type="ECO:0000313" key="4">
    <source>
        <dbReference type="EMBL" id="PIC39995.1"/>
    </source>
</evidence>
<dbReference type="OrthoDB" id="5865691at2759"/>
<dbReference type="InterPro" id="IPR008962">
    <property type="entry name" value="PapD-like_sf"/>
</dbReference>
<organism evidence="4 5">
    <name type="scientific">Caenorhabditis nigoni</name>
    <dbReference type="NCBI Taxonomy" id="1611254"/>
    <lineage>
        <taxon>Eukaryota</taxon>
        <taxon>Metazoa</taxon>
        <taxon>Ecdysozoa</taxon>
        <taxon>Nematoda</taxon>
        <taxon>Chromadorea</taxon>
        <taxon>Rhabditida</taxon>
        <taxon>Rhabditina</taxon>
        <taxon>Rhabditomorpha</taxon>
        <taxon>Rhabditoidea</taxon>
        <taxon>Rhabditidae</taxon>
        <taxon>Peloderinae</taxon>
        <taxon>Caenorhabditis</taxon>
    </lineage>
</organism>